<name>X1AV33_9ZZZZ</name>
<gene>
    <name evidence="1" type="ORF">S01H4_22358</name>
</gene>
<dbReference type="EMBL" id="BART01010237">
    <property type="protein sequence ID" value="GAG86854.1"/>
    <property type="molecule type" value="Genomic_DNA"/>
</dbReference>
<evidence type="ECO:0000313" key="1">
    <source>
        <dbReference type="EMBL" id="GAG86854.1"/>
    </source>
</evidence>
<proteinExistence type="predicted"/>
<protein>
    <submittedName>
        <fullName evidence="1">Uncharacterized protein</fullName>
    </submittedName>
</protein>
<sequence length="78" mass="9490">MYYKKELGSFQHKGNLPCEFEPETQVHKTMKLYYFKEFRDILNYLKVIISNYGFEVETIHRQMDIKEGIKKEDIFFGN</sequence>
<organism evidence="1">
    <name type="scientific">marine sediment metagenome</name>
    <dbReference type="NCBI Taxonomy" id="412755"/>
    <lineage>
        <taxon>unclassified sequences</taxon>
        <taxon>metagenomes</taxon>
        <taxon>ecological metagenomes</taxon>
    </lineage>
</organism>
<dbReference type="AlphaFoldDB" id="X1AV33"/>
<comment type="caution">
    <text evidence="1">The sequence shown here is derived from an EMBL/GenBank/DDBJ whole genome shotgun (WGS) entry which is preliminary data.</text>
</comment>
<reference evidence="1" key="1">
    <citation type="journal article" date="2014" name="Front. Microbiol.">
        <title>High frequency of phylogenetically diverse reductive dehalogenase-homologous genes in deep subseafloor sedimentary metagenomes.</title>
        <authorList>
            <person name="Kawai M."/>
            <person name="Futagami T."/>
            <person name="Toyoda A."/>
            <person name="Takaki Y."/>
            <person name="Nishi S."/>
            <person name="Hori S."/>
            <person name="Arai W."/>
            <person name="Tsubouchi T."/>
            <person name="Morono Y."/>
            <person name="Uchiyama I."/>
            <person name="Ito T."/>
            <person name="Fujiyama A."/>
            <person name="Inagaki F."/>
            <person name="Takami H."/>
        </authorList>
    </citation>
    <scope>NUCLEOTIDE SEQUENCE</scope>
    <source>
        <strain evidence="1">Expedition CK06-06</strain>
    </source>
</reference>
<accession>X1AV33</accession>